<dbReference type="EMBL" id="MN094788">
    <property type="protein sequence ID" value="QDH83484.1"/>
    <property type="molecule type" value="Genomic_DNA"/>
</dbReference>
<protein>
    <submittedName>
        <fullName evidence="6">NUDIX hydrolase</fullName>
    </submittedName>
</protein>
<evidence type="ECO:0000313" key="7">
    <source>
        <dbReference type="Proteomes" id="UP000320799"/>
    </source>
</evidence>
<dbReference type="SUPFAM" id="SSF55811">
    <property type="entry name" value="Nudix"/>
    <property type="match status" value="1"/>
</dbReference>
<keyword evidence="2" id="KW-0479">Metal-binding</keyword>
<dbReference type="InterPro" id="IPR000086">
    <property type="entry name" value="NUDIX_hydrolase_dom"/>
</dbReference>
<proteinExistence type="predicted"/>
<evidence type="ECO:0000256" key="1">
    <source>
        <dbReference type="ARBA" id="ARBA00001946"/>
    </source>
</evidence>
<dbReference type="Pfam" id="PF00293">
    <property type="entry name" value="NUDIX"/>
    <property type="match status" value="1"/>
</dbReference>
<dbReference type="InterPro" id="IPR015797">
    <property type="entry name" value="NUDIX_hydrolase-like_dom_sf"/>
</dbReference>
<dbReference type="CDD" id="cd04666">
    <property type="entry name" value="NUDIX_DIPP2_like_Nudt4"/>
    <property type="match status" value="1"/>
</dbReference>
<dbReference type="Proteomes" id="UP000320799">
    <property type="component" value="Segment"/>
</dbReference>
<evidence type="ECO:0000256" key="2">
    <source>
        <dbReference type="ARBA" id="ARBA00022723"/>
    </source>
</evidence>
<evidence type="ECO:0000259" key="5">
    <source>
        <dbReference type="PROSITE" id="PS51462"/>
    </source>
</evidence>
<dbReference type="KEGG" id="vg:56135941"/>
<sequence length="141" mass="15981">MAMPNTRECSGGIVLRQKRGELRVLMVKSTRNKKWTFPKGGMEPELSATENAVKEIFEEAGVVVCPDQMVGRYDYVKDGTLQMVYLFLMRPVLQVDDYPEALIRRRKWMRIDAACASLCDTQSALLQRAVNSYENPFGAAL</sequence>
<dbReference type="PANTHER" id="PTHR12629:SF0">
    <property type="entry name" value="DIPHOSPHOINOSITOL-POLYPHOSPHATE DIPHOSPHATASE"/>
    <property type="match status" value="1"/>
</dbReference>
<reference evidence="6 7" key="1">
    <citation type="submission" date="2019-06" db="EMBL/GenBank/DDBJ databases">
        <authorList>
            <person name="Kincaid V.D."/>
            <person name="Fuller A."/>
            <person name="Hodges K."/>
            <person name="Bansal M."/>
            <person name="Essig J."/>
            <person name="Johnson A."/>
        </authorList>
    </citation>
    <scope>NUCLEOTIDE SEQUENCE [LARGE SCALE GENOMIC DNA]</scope>
</reference>
<organism evidence="6 7">
    <name type="scientific">Achromobacter phage Motura</name>
    <dbReference type="NCBI Taxonomy" id="2591403"/>
    <lineage>
        <taxon>Viruses</taxon>
        <taxon>Duplodnaviria</taxon>
        <taxon>Heunggongvirae</taxon>
        <taxon>Uroviricota</taxon>
        <taxon>Caudoviricetes</taxon>
        <taxon>Moturavirus</taxon>
        <taxon>Moturavirus motura</taxon>
    </lineage>
</organism>
<evidence type="ECO:0000313" key="6">
    <source>
        <dbReference type="EMBL" id="QDH83484.1"/>
    </source>
</evidence>
<keyword evidence="3 6" id="KW-0378">Hydrolase</keyword>
<comment type="cofactor">
    <cofactor evidence="1">
        <name>Mg(2+)</name>
        <dbReference type="ChEBI" id="CHEBI:18420"/>
    </cofactor>
</comment>
<dbReference type="PANTHER" id="PTHR12629">
    <property type="entry name" value="DIPHOSPHOINOSITOL POLYPHOSPHATE PHOSPHOHYDROLASE"/>
    <property type="match status" value="1"/>
</dbReference>
<accession>A0A514CSP4</accession>
<dbReference type="GO" id="GO:0046872">
    <property type="term" value="F:metal ion binding"/>
    <property type="evidence" value="ECO:0007669"/>
    <property type="project" value="UniProtKB-KW"/>
</dbReference>
<name>A0A514CSP4_9CAUD</name>
<evidence type="ECO:0000256" key="3">
    <source>
        <dbReference type="ARBA" id="ARBA00022801"/>
    </source>
</evidence>
<evidence type="ECO:0000256" key="4">
    <source>
        <dbReference type="ARBA" id="ARBA00022842"/>
    </source>
</evidence>
<keyword evidence="7" id="KW-1185">Reference proteome</keyword>
<dbReference type="PROSITE" id="PS51462">
    <property type="entry name" value="NUDIX"/>
    <property type="match status" value="1"/>
</dbReference>
<dbReference type="GeneID" id="56135941"/>
<dbReference type="Gene3D" id="3.90.79.10">
    <property type="entry name" value="Nucleoside Triphosphate Pyrophosphohydrolase"/>
    <property type="match status" value="1"/>
</dbReference>
<dbReference type="InterPro" id="IPR047198">
    <property type="entry name" value="DDP-like_NUDIX"/>
</dbReference>
<dbReference type="GO" id="GO:0016462">
    <property type="term" value="F:pyrophosphatase activity"/>
    <property type="evidence" value="ECO:0007669"/>
    <property type="project" value="InterPro"/>
</dbReference>
<feature type="domain" description="Nudix hydrolase" evidence="5">
    <location>
        <begin position="5"/>
        <end position="134"/>
    </location>
</feature>
<keyword evidence="4" id="KW-0460">Magnesium</keyword>
<dbReference type="RefSeq" id="YP_009903665.1">
    <property type="nucleotide sequence ID" value="NC_049849.1"/>
</dbReference>